<evidence type="ECO:0000259" key="8">
    <source>
        <dbReference type="Pfam" id="PF22451"/>
    </source>
</evidence>
<dbReference type="EMBL" id="REFY01000004">
    <property type="protein sequence ID" value="RQG88817.1"/>
    <property type="molecule type" value="Genomic_DNA"/>
</dbReference>
<comment type="similarity">
    <text evidence="3">Belongs to the Ahb/Nir family.</text>
</comment>
<dbReference type="RefSeq" id="WP_124178508.1">
    <property type="nucleotide sequence ID" value="NZ_REFY01000004.1"/>
</dbReference>
<evidence type="ECO:0000256" key="3">
    <source>
        <dbReference type="ARBA" id="ARBA00023457"/>
    </source>
</evidence>
<sequence>MSADVDLTELERAVVNAYQGGFPVVERPFEPAAAAMCERGVDIDATELLETIRDLDDRGVLSRFGPLVNAQQIGGQATLVAMHAPEERFEEIVEAVNGHREVAHNYEREHPYLNVWFVVSVASADRVAAVLEEIEAETGQETYNLPKRREFRVEAKFYVDGPLSKAGEGDGNGRPKDDGSTGIDCSDLGPDVSPTTKSTLSPAERDLVLEVQDGIPLTETPYSDVAATIGTETDWVLETVKRFDLEGKIRRVGVVPNHYALGYTENGMTVWNVPDELVEEVGPAVASLPFVTHCYERPRHEGVWPYNFFAMTHGRTEAESDRRIAAVREAMTEYWDVTDEDWDSLFSTQILKKTGIRLAERADANTESAGSGANERPR</sequence>
<dbReference type="PANTHER" id="PTHR43413">
    <property type="entry name" value="TRANSCRIPTIONAL REGULATOR, ASNC FAMILY"/>
    <property type="match status" value="1"/>
</dbReference>
<accession>A0A3N6LM41</accession>
<proteinExistence type="inferred from homology"/>
<dbReference type="AlphaFoldDB" id="A0A3N6LM41"/>
<reference evidence="9 10" key="1">
    <citation type="submission" date="2018-10" db="EMBL/GenBank/DDBJ databases">
        <title>Natrarchaeobius chitinivorans gen. nov., sp. nov., and Natrarchaeobius haloalkaliphilus sp. nov., alkaliphilic, chitin-utilizing haloarchaea from hypersaline alkaline lakes.</title>
        <authorList>
            <person name="Sorokin D.Y."/>
            <person name="Elcheninov A.G."/>
            <person name="Kostrikina N.A."/>
            <person name="Bale N.J."/>
            <person name="Sinninghe Damste J.S."/>
            <person name="Khijniak T.V."/>
            <person name="Kublanov I.V."/>
            <person name="Toshchakov S.V."/>
        </authorList>
    </citation>
    <scope>NUCLEOTIDE SEQUENCE [LARGE SCALE GENOMIC DNA]</scope>
    <source>
        <strain evidence="9 10">AArcht-Sl</strain>
    </source>
</reference>
<dbReference type="InterPro" id="IPR053953">
    <property type="entry name" value="NirdL-like_HTH"/>
</dbReference>
<dbReference type="Pfam" id="PF17805">
    <property type="entry name" value="AsnC_trans_reg2"/>
    <property type="match status" value="2"/>
</dbReference>
<dbReference type="Pfam" id="PF22451">
    <property type="entry name" value="NirdL-like_HTH"/>
    <property type="match status" value="2"/>
</dbReference>
<evidence type="ECO:0000256" key="2">
    <source>
        <dbReference type="ARBA" id="ARBA00023444"/>
    </source>
</evidence>
<feature type="region of interest" description="Disordered" evidence="6">
    <location>
        <begin position="164"/>
        <end position="200"/>
    </location>
</feature>
<dbReference type="OrthoDB" id="145939at2157"/>
<evidence type="ECO:0000256" key="1">
    <source>
        <dbReference type="ARBA" id="ARBA00023239"/>
    </source>
</evidence>
<comment type="caution">
    <text evidence="9">The sequence shown here is derived from an EMBL/GenBank/DDBJ whole genome shotgun (WGS) entry which is preliminary data.</text>
</comment>
<dbReference type="PANTHER" id="PTHR43413:SF1">
    <property type="entry name" value="SIROHEME DECARBOXYLASE NIRL SUBUNIT"/>
    <property type="match status" value="1"/>
</dbReference>
<dbReference type="InterPro" id="IPR040523">
    <property type="entry name" value="AsnC_trans_reg2"/>
</dbReference>
<keyword evidence="1" id="KW-0456">Lyase</keyword>
<dbReference type="Gene3D" id="3.30.70.3460">
    <property type="match status" value="2"/>
</dbReference>
<protein>
    <recommendedName>
        <fullName evidence="4">siroheme decarboxylase</fullName>
        <ecNumber evidence="4">4.1.1.111</ecNumber>
    </recommendedName>
</protein>
<feature type="domain" description="Siroheme decarboxylase AsnC-like ligand binding" evidence="7">
    <location>
        <begin position="74"/>
        <end position="151"/>
    </location>
</feature>
<evidence type="ECO:0000313" key="10">
    <source>
        <dbReference type="Proteomes" id="UP000273828"/>
    </source>
</evidence>
<feature type="domain" description="Siroheme decarboxylase NirL-like HTH" evidence="8">
    <location>
        <begin position="11"/>
        <end position="61"/>
    </location>
</feature>
<comment type="pathway">
    <text evidence="2">Porphyrin-containing compound metabolism.</text>
</comment>
<feature type="domain" description="Siroheme decarboxylase NirL-like HTH" evidence="8">
    <location>
        <begin position="204"/>
        <end position="250"/>
    </location>
</feature>
<dbReference type="InterPro" id="IPR050684">
    <property type="entry name" value="HTH-Siroheme_Decarb"/>
</dbReference>
<evidence type="ECO:0000256" key="5">
    <source>
        <dbReference type="ARBA" id="ARBA00048470"/>
    </source>
</evidence>
<evidence type="ECO:0000256" key="6">
    <source>
        <dbReference type="SAM" id="MobiDB-lite"/>
    </source>
</evidence>
<keyword evidence="10" id="KW-1185">Reference proteome</keyword>
<organism evidence="9 10">
    <name type="scientific">Natrarchaeobius halalkaliphilus</name>
    <dbReference type="NCBI Taxonomy" id="1679091"/>
    <lineage>
        <taxon>Archaea</taxon>
        <taxon>Methanobacteriati</taxon>
        <taxon>Methanobacteriota</taxon>
        <taxon>Stenosarchaea group</taxon>
        <taxon>Halobacteria</taxon>
        <taxon>Halobacteriales</taxon>
        <taxon>Natrialbaceae</taxon>
        <taxon>Natrarchaeobius</taxon>
    </lineage>
</organism>
<feature type="compositionally biased region" description="Basic and acidic residues" evidence="6">
    <location>
        <begin position="167"/>
        <end position="179"/>
    </location>
</feature>
<dbReference type="Proteomes" id="UP000273828">
    <property type="component" value="Unassembled WGS sequence"/>
</dbReference>
<feature type="domain" description="Siroheme decarboxylase AsnC-like ligand binding" evidence="7">
    <location>
        <begin position="261"/>
        <end position="352"/>
    </location>
</feature>
<comment type="catalytic activity">
    <reaction evidence="5">
        <text>siroheme + 2 H(+) = 12,18-didecarboxysiroheme + 2 CO2</text>
        <dbReference type="Rhea" id="RHEA:19093"/>
        <dbReference type="ChEBI" id="CHEBI:15378"/>
        <dbReference type="ChEBI" id="CHEBI:16526"/>
        <dbReference type="ChEBI" id="CHEBI:60052"/>
        <dbReference type="ChEBI" id="CHEBI:140497"/>
        <dbReference type="EC" id="4.1.1.111"/>
    </reaction>
</comment>
<evidence type="ECO:0000256" key="4">
    <source>
        <dbReference type="ARBA" id="ARBA00023471"/>
    </source>
</evidence>
<evidence type="ECO:0000259" key="7">
    <source>
        <dbReference type="Pfam" id="PF17805"/>
    </source>
</evidence>
<gene>
    <name evidence="9" type="ORF">EA462_10460</name>
</gene>
<name>A0A3N6LM41_9EURY</name>
<dbReference type="GO" id="GO:0016829">
    <property type="term" value="F:lyase activity"/>
    <property type="evidence" value="ECO:0007669"/>
    <property type="project" value="UniProtKB-KW"/>
</dbReference>
<evidence type="ECO:0000313" key="9">
    <source>
        <dbReference type="EMBL" id="RQG88817.1"/>
    </source>
</evidence>
<dbReference type="EC" id="4.1.1.111" evidence="4"/>